<dbReference type="PANTHER" id="PTHR12526:SF638">
    <property type="entry name" value="SPORE COAT PROTEIN SA"/>
    <property type="match status" value="1"/>
</dbReference>
<evidence type="ECO:0000259" key="3">
    <source>
        <dbReference type="Pfam" id="PF13579"/>
    </source>
</evidence>
<keyword evidence="1" id="KW-0812">Transmembrane</keyword>
<evidence type="ECO:0000313" key="5">
    <source>
        <dbReference type="Proteomes" id="UP001156905"/>
    </source>
</evidence>
<feature type="domain" description="Glycosyl transferase family 1" evidence="2">
    <location>
        <begin position="231"/>
        <end position="390"/>
    </location>
</feature>
<feature type="transmembrane region" description="Helical" evidence="1">
    <location>
        <begin position="116"/>
        <end position="138"/>
    </location>
</feature>
<proteinExistence type="predicted"/>
<accession>A0ABQ6B2M4</accession>
<dbReference type="Proteomes" id="UP001156905">
    <property type="component" value="Unassembled WGS sequence"/>
</dbReference>
<dbReference type="Pfam" id="PF13579">
    <property type="entry name" value="Glyco_trans_4_4"/>
    <property type="match status" value="1"/>
</dbReference>
<gene>
    <name evidence="4" type="ORF">GCM10007857_43900</name>
</gene>
<dbReference type="Gene3D" id="3.40.50.2000">
    <property type="entry name" value="Glycogen Phosphorylase B"/>
    <property type="match status" value="2"/>
</dbReference>
<dbReference type="InterPro" id="IPR028098">
    <property type="entry name" value="Glyco_trans_4-like_N"/>
</dbReference>
<reference evidence="5" key="1">
    <citation type="journal article" date="2019" name="Int. J. Syst. Evol. Microbiol.">
        <title>The Global Catalogue of Microorganisms (GCM) 10K type strain sequencing project: providing services to taxonomists for standard genome sequencing and annotation.</title>
        <authorList>
            <consortium name="The Broad Institute Genomics Platform"/>
            <consortium name="The Broad Institute Genome Sequencing Center for Infectious Disease"/>
            <person name="Wu L."/>
            <person name="Ma J."/>
        </authorList>
    </citation>
    <scope>NUCLEOTIDE SEQUENCE [LARGE SCALE GENOMIC DNA]</scope>
    <source>
        <strain evidence="5">NBRC 102520</strain>
    </source>
</reference>
<dbReference type="Pfam" id="PF00534">
    <property type="entry name" value="Glycos_transf_1"/>
    <property type="match status" value="1"/>
</dbReference>
<protein>
    <submittedName>
        <fullName evidence="4">Glycosyltransferase WbuB</fullName>
    </submittedName>
</protein>
<keyword evidence="1" id="KW-0472">Membrane</keyword>
<evidence type="ECO:0000256" key="1">
    <source>
        <dbReference type="SAM" id="Phobius"/>
    </source>
</evidence>
<sequence length="418" mass="45616">MEAILNPDLLGLMRILIVTQYFWPETFIVNDMARWLARSGHSVVVATGKPSYPSGQLAPGYTRHGVQYETFAGISVVRIPSRPRYGATPLDLALNYLSFAWSGLLRLPRLLKGQEFDVVLVFAMPITVAIPAIILHWIKRSHLALWVQDLWPEVVTSTGLIRSRLLVAALDVVVRFIYRAANSVLVQSNEFVGPIARIIPRQRIFVLPNFAPSGEEECLCLPVAVEQLFRGRFSVVFAGNLGRAQSLSTIVDAARLLQIHPEILIIIAGTGSHAEPLRKAIAGSGLTNVEMVGVLDRRMMPALFELADCLLVTLGDHPALNATIPSKMQAYMKAGRPIVGAINGAAADLIEAAGAGFAVQAEDSAGLARSIAALFKMPTQMRHELGRAGKAYYETHFDVDRVLSRLVGILQSRTSCHA</sequence>
<dbReference type="RefSeq" id="WP_284268653.1">
    <property type="nucleotide sequence ID" value="NZ_BSOW01000015.1"/>
</dbReference>
<dbReference type="SUPFAM" id="SSF53756">
    <property type="entry name" value="UDP-Glycosyltransferase/glycogen phosphorylase"/>
    <property type="match status" value="1"/>
</dbReference>
<dbReference type="CDD" id="cd03794">
    <property type="entry name" value="GT4_WbuB-like"/>
    <property type="match status" value="1"/>
</dbReference>
<evidence type="ECO:0000313" key="4">
    <source>
        <dbReference type="EMBL" id="GLR87679.1"/>
    </source>
</evidence>
<name>A0ABQ6B2M4_9BRAD</name>
<keyword evidence="1" id="KW-1133">Transmembrane helix</keyword>
<organism evidence="4 5">
    <name type="scientific">Bradyrhizobium iriomotense</name>
    <dbReference type="NCBI Taxonomy" id="441950"/>
    <lineage>
        <taxon>Bacteria</taxon>
        <taxon>Pseudomonadati</taxon>
        <taxon>Pseudomonadota</taxon>
        <taxon>Alphaproteobacteria</taxon>
        <taxon>Hyphomicrobiales</taxon>
        <taxon>Nitrobacteraceae</taxon>
        <taxon>Bradyrhizobium</taxon>
    </lineage>
</organism>
<dbReference type="PANTHER" id="PTHR12526">
    <property type="entry name" value="GLYCOSYLTRANSFERASE"/>
    <property type="match status" value="1"/>
</dbReference>
<comment type="caution">
    <text evidence="4">The sequence shown here is derived from an EMBL/GenBank/DDBJ whole genome shotgun (WGS) entry which is preliminary data.</text>
</comment>
<keyword evidence="5" id="KW-1185">Reference proteome</keyword>
<feature type="domain" description="Glycosyltransferase subfamily 4-like N-terminal" evidence="3">
    <location>
        <begin position="29"/>
        <end position="209"/>
    </location>
</feature>
<dbReference type="InterPro" id="IPR001296">
    <property type="entry name" value="Glyco_trans_1"/>
</dbReference>
<dbReference type="EMBL" id="BSOW01000015">
    <property type="protein sequence ID" value="GLR87679.1"/>
    <property type="molecule type" value="Genomic_DNA"/>
</dbReference>
<evidence type="ECO:0000259" key="2">
    <source>
        <dbReference type="Pfam" id="PF00534"/>
    </source>
</evidence>